<dbReference type="KEGG" id="cvr:CHLNCDRAFT_59515"/>
<gene>
    <name evidence="3" type="ORF">CHLNCDRAFT_59515</name>
</gene>
<accession>E1ZUQ3</accession>
<dbReference type="GeneID" id="17349875"/>
<evidence type="ECO:0000313" key="3">
    <source>
        <dbReference type="EMBL" id="EFN50442.1"/>
    </source>
</evidence>
<dbReference type="Proteomes" id="UP000008141">
    <property type="component" value="Unassembled WGS sequence"/>
</dbReference>
<evidence type="ECO:0000256" key="1">
    <source>
        <dbReference type="SAM" id="Phobius"/>
    </source>
</evidence>
<organism evidence="4">
    <name type="scientific">Chlorella variabilis</name>
    <name type="common">Green alga</name>
    <dbReference type="NCBI Taxonomy" id="554065"/>
    <lineage>
        <taxon>Eukaryota</taxon>
        <taxon>Viridiplantae</taxon>
        <taxon>Chlorophyta</taxon>
        <taxon>core chlorophytes</taxon>
        <taxon>Trebouxiophyceae</taxon>
        <taxon>Chlorellales</taxon>
        <taxon>Chlorellaceae</taxon>
        <taxon>Chlorella clade</taxon>
        <taxon>Chlorella</taxon>
    </lineage>
</organism>
<dbReference type="AlphaFoldDB" id="E1ZUQ3"/>
<dbReference type="RefSeq" id="XP_005842574.1">
    <property type="nucleotide sequence ID" value="XM_005842517.1"/>
</dbReference>
<dbReference type="EMBL" id="GL434182">
    <property type="protein sequence ID" value="EFN50442.1"/>
    <property type="molecule type" value="Genomic_DNA"/>
</dbReference>
<evidence type="ECO:0000313" key="4">
    <source>
        <dbReference type="Proteomes" id="UP000008141"/>
    </source>
</evidence>
<evidence type="ECO:0000256" key="2">
    <source>
        <dbReference type="SAM" id="SignalP"/>
    </source>
</evidence>
<keyword evidence="4" id="KW-1185">Reference proteome</keyword>
<protein>
    <submittedName>
        <fullName evidence="3">Expressed protein</fullName>
    </submittedName>
</protein>
<dbReference type="InParanoid" id="E1ZUQ3"/>
<sequence>MTGENRGTYHAGARRSSVAILLILTLLAAGAQGCTVIAQLLHSYCTVIAQLLHRMLDTVVSFTLSEALAVAAAVGLFLGLFSAAALLVLLRWVEKRLVEARPGGDSRPPRHAEPSVRHVPLEGSLQPARDPAPPTDAFAAGCTPSTACQSAACGCSGCGSRGMGGWRLRRRCPPPWLLLCW</sequence>
<reference evidence="3 4" key="1">
    <citation type="journal article" date="2010" name="Plant Cell">
        <title>The Chlorella variabilis NC64A genome reveals adaptation to photosymbiosis, coevolution with viruses, and cryptic sex.</title>
        <authorList>
            <person name="Blanc G."/>
            <person name="Duncan G."/>
            <person name="Agarkova I."/>
            <person name="Borodovsky M."/>
            <person name="Gurnon J."/>
            <person name="Kuo A."/>
            <person name="Lindquist E."/>
            <person name="Lucas S."/>
            <person name="Pangilinan J."/>
            <person name="Polle J."/>
            <person name="Salamov A."/>
            <person name="Terry A."/>
            <person name="Yamada T."/>
            <person name="Dunigan D.D."/>
            <person name="Grigoriev I.V."/>
            <person name="Claverie J.M."/>
            <person name="Van Etten J.L."/>
        </authorList>
    </citation>
    <scope>NUCLEOTIDE SEQUENCE [LARGE SCALE GENOMIC DNA]</scope>
    <source>
        <strain evidence="3 4">NC64A</strain>
    </source>
</reference>
<name>E1ZUQ3_CHLVA</name>
<keyword evidence="1" id="KW-0472">Membrane</keyword>
<dbReference type="PROSITE" id="PS51257">
    <property type="entry name" value="PROKAR_LIPOPROTEIN"/>
    <property type="match status" value="1"/>
</dbReference>
<keyword evidence="2" id="KW-0732">Signal</keyword>
<keyword evidence="1" id="KW-1133">Transmembrane helix</keyword>
<feature type="chain" id="PRO_5003156124" evidence="2">
    <location>
        <begin position="34"/>
        <end position="181"/>
    </location>
</feature>
<keyword evidence="1" id="KW-0812">Transmembrane</keyword>
<feature type="non-terminal residue" evidence="3">
    <location>
        <position position="181"/>
    </location>
</feature>
<feature type="signal peptide" evidence="2">
    <location>
        <begin position="1"/>
        <end position="33"/>
    </location>
</feature>
<proteinExistence type="predicted"/>
<feature type="transmembrane region" description="Helical" evidence="1">
    <location>
        <begin position="67"/>
        <end position="90"/>
    </location>
</feature>